<dbReference type="Proteomes" id="UP001589568">
    <property type="component" value="Unassembled WGS sequence"/>
</dbReference>
<dbReference type="PANTHER" id="PTHR23531">
    <property type="entry name" value="QUINOLENE RESISTANCE PROTEIN NORA"/>
    <property type="match status" value="1"/>
</dbReference>
<evidence type="ECO:0000256" key="5">
    <source>
        <dbReference type="SAM" id="Phobius"/>
    </source>
</evidence>
<feature type="transmembrane region" description="Helical" evidence="5">
    <location>
        <begin position="37"/>
        <end position="55"/>
    </location>
</feature>
<dbReference type="Pfam" id="PF07690">
    <property type="entry name" value="MFS_1"/>
    <property type="match status" value="1"/>
</dbReference>
<dbReference type="InterPro" id="IPR005829">
    <property type="entry name" value="Sugar_transporter_CS"/>
</dbReference>
<proteinExistence type="predicted"/>
<feature type="transmembrane region" description="Helical" evidence="5">
    <location>
        <begin position="122"/>
        <end position="142"/>
    </location>
</feature>
<feature type="transmembrane region" description="Helical" evidence="5">
    <location>
        <begin position="256"/>
        <end position="274"/>
    </location>
</feature>
<feature type="transmembrane region" description="Helical" evidence="5">
    <location>
        <begin position="315"/>
        <end position="336"/>
    </location>
</feature>
<keyword evidence="8" id="KW-1185">Reference proteome</keyword>
<keyword evidence="4 5" id="KW-0472">Membrane</keyword>
<keyword evidence="3 5" id="KW-1133">Transmembrane helix</keyword>
<dbReference type="PROSITE" id="PS50850">
    <property type="entry name" value="MFS"/>
    <property type="match status" value="1"/>
</dbReference>
<evidence type="ECO:0000256" key="1">
    <source>
        <dbReference type="ARBA" id="ARBA00004651"/>
    </source>
</evidence>
<feature type="domain" description="Major facilitator superfamily (MFS) profile" evidence="6">
    <location>
        <begin position="1"/>
        <end position="176"/>
    </location>
</feature>
<evidence type="ECO:0000256" key="4">
    <source>
        <dbReference type="ARBA" id="ARBA00023136"/>
    </source>
</evidence>
<evidence type="ECO:0000256" key="3">
    <source>
        <dbReference type="ARBA" id="ARBA00022989"/>
    </source>
</evidence>
<evidence type="ECO:0000313" key="7">
    <source>
        <dbReference type="EMBL" id="MFB9469218.1"/>
    </source>
</evidence>
<feature type="transmembrane region" description="Helical" evidence="5">
    <location>
        <begin position="67"/>
        <end position="85"/>
    </location>
</feature>
<sequence length="374" mass="37386">MIGRLLVCTAGAFLSIGLLIPAVPRYLDGPLGRQPGMVGVSLAVTAAAGVLARPLAGRVADRLGRRAALCAGALLLSGTSLALLAAGELPLFLVLRGVAGAGEALAYVGLATLASDHRRSGAAINHFSVVVNAGLLAGPVIAETLYATWGFAAVWTTAAAAALGSAAVGLTLPKTVVSAAESASGTGRARLYHPSALRPGFAYLASVWGYTAISAFLPLHLGGGSGNLHFLVYGGVLITIRLAGHRRLATTSPARLAVASLLLSGAGTLLLAAWPSPAGTWCAIALIGAGQGLGLPAFLRLAVHDVPAEERGSAVATTTAFFDVGFLSAALSLGALADRFGLAAGFAVAGVVSAAGALLFMPVRKGAPLDHSRR</sequence>
<comment type="caution">
    <text evidence="7">The sequence shown here is derived from an EMBL/GenBank/DDBJ whole genome shotgun (WGS) entry which is preliminary data.</text>
</comment>
<comment type="subcellular location">
    <subcellularLocation>
        <location evidence="1">Cell membrane</location>
        <topology evidence="1">Multi-pass membrane protein</topology>
    </subcellularLocation>
</comment>
<dbReference type="RefSeq" id="WP_379482782.1">
    <property type="nucleotide sequence ID" value="NZ_JBHMCF010000007.1"/>
</dbReference>
<dbReference type="InterPro" id="IPR052714">
    <property type="entry name" value="MFS_Exporter"/>
</dbReference>
<accession>A0ABV5NFZ8</accession>
<name>A0ABV5NFZ8_9ACTN</name>
<organism evidence="7 8">
    <name type="scientific">Nonomuraea salmonea</name>
    <dbReference type="NCBI Taxonomy" id="46181"/>
    <lineage>
        <taxon>Bacteria</taxon>
        <taxon>Bacillati</taxon>
        <taxon>Actinomycetota</taxon>
        <taxon>Actinomycetes</taxon>
        <taxon>Streptosporangiales</taxon>
        <taxon>Streptosporangiaceae</taxon>
        <taxon>Nonomuraea</taxon>
    </lineage>
</organism>
<feature type="transmembrane region" description="Helical" evidence="5">
    <location>
        <begin position="148"/>
        <end position="172"/>
    </location>
</feature>
<dbReference type="PROSITE" id="PS00216">
    <property type="entry name" value="SUGAR_TRANSPORT_1"/>
    <property type="match status" value="1"/>
</dbReference>
<dbReference type="Gene3D" id="1.20.1250.20">
    <property type="entry name" value="MFS general substrate transporter like domains"/>
    <property type="match status" value="1"/>
</dbReference>
<keyword evidence="2 5" id="KW-0812">Transmembrane</keyword>
<dbReference type="PANTHER" id="PTHR23531:SF1">
    <property type="entry name" value="QUINOLENE RESISTANCE PROTEIN NORA"/>
    <property type="match status" value="1"/>
</dbReference>
<feature type="transmembrane region" description="Helical" evidence="5">
    <location>
        <begin position="227"/>
        <end position="244"/>
    </location>
</feature>
<feature type="transmembrane region" description="Helical" evidence="5">
    <location>
        <begin position="91"/>
        <end position="110"/>
    </location>
</feature>
<dbReference type="InterPro" id="IPR020846">
    <property type="entry name" value="MFS_dom"/>
</dbReference>
<evidence type="ECO:0000259" key="6">
    <source>
        <dbReference type="PROSITE" id="PS50850"/>
    </source>
</evidence>
<protein>
    <submittedName>
        <fullName evidence="7">MFS transporter</fullName>
    </submittedName>
</protein>
<feature type="transmembrane region" description="Helical" evidence="5">
    <location>
        <begin position="342"/>
        <end position="363"/>
    </location>
</feature>
<dbReference type="InterPro" id="IPR036259">
    <property type="entry name" value="MFS_trans_sf"/>
</dbReference>
<evidence type="ECO:0000313" key="8">
    <source>
        <dbReference type="Proteomes" id="UP001589568"/>
    </source>
</evidence>
<dbReference type="InterPro" id="IPR011701">
    <property type="entry name" value="MFS"/>
</dbReference>
<gene>
    <name evidence="7" type="ORF">ACFFR3_06855</name>
</gene>
<feature type="transmembrane region" description="Helical" evidence="5">
    <location>
        <begin position="280"/>
        <end position="303"/>
    </location>
</feature>
<reference evidence="7 8" key="1">
    <citation type="submission" date="2024-09" db="EMBL/GenBank/DDBJ databases">
        <authorList>
            <person name="Sun Q."/>
            <person name="Mori K."/>
        </authorList>
    </citation>
    <scope>NUCLEOTIDE SEQUENCE [LARGE SCALE GENOMIC DNA]</scope>
    <source>
        <strain evidence="7 8">JCM 3324</strain>
    </source>
</reference>
<evidence type="ECO:0000256" key="2">
    <source>
        <dbReference type="ARBA" id="ARBA00022692"/>
    </source>
</evidence>
<dbReference type="SUPFAM" id="SSF103473">
    <property type="entry name" value="MFS general substrate transporter"/>
    <property type="match status" value="1"/>
</dbReference>
<feature type="transmembrane region" description="Helical" evidence="5">
    <location>
        <begin position="200"/>
        <end position="221"/>
    </location>
</feature>
<dbReference type="EMBL" id="JBHMCF010000007">
    <property type="protein sequence ID" value="MFB9469218.1"/>
    <property type="molecule type" value="Genomic_DNA"/>
</dbReference>